<accession>A0AC35G0U7</accession>
<organism evidence="1 2">
    <name type="scientific">Panagrolaimus sp. PS1159</name>
    <dbReference type="NCBI Taxonomy" id="55785"/>
    <lineage>
        <taxon>Eukaryota</taxon>
        <taxon>Metazoa</taxon>
        <taxon>Ecdysozoa</taxon>
        <taxon>Nematoda</taxon>
        <taxon>Chromadorea</taxon>
        <taxon>Rhabditida</taxon>
        <taxon>Tylenchina</taxon>
        <taxon>Panagrolaimomorpha</taxon>
        <taxon>Panagrolaimoidea</taxon>
        <taxon>Panagrolaimidae</taxon>
        <taxon>Panagrolaimus</taxon>
    </lineage>
</organism>
<name>A0AC35G0U7_9BILA</name>
<reference evidence="2" key="1">
    <citation type="submission" date="2022-11" db="UniProtKB">
        <authorList>
            <consortium name="WormBaseParasite"/>
        </authorList>
    </citation>
    <scope>IDENTIFICATION</scope>
</reference>
<evidence type="ECO:0000313" key="2">
    <source>
        <dbReference type="WBParaSite" id="PS1159_v2.g22832.t1"/>
    </source>
</evidence>
<dbReference type="WBParaSite" id="PS1159_v2.g22832.t1">
    <property type="protein sequence ID" value="PS1159_v2.g22832.t1"/>
    <property type="gene ID" value="PS1159_v2.g22832"/>
</dbReference>
<protein>
    <submittedName>
        <fullName evidence="2">DM13 domain-containing protein</fullName>
    </submittedName>
</protein>
<dbReference type="Proteomes" id="UP000887580">
    <property type="component" value="Unplaced"/>
</dbReference>
<evidence type="ECO:0000313" key="1">
    <source>
        <dbReference type="Proteomes" id="UP000887580"/>
    </source>
</evidence>
<proteinExistence type="predicted"/>
<sequence length="817" mass="90775">MNFFGLLIFINCILVIDLVIALNPINPAFTAPSSGQRHSSMVLPWSEYRDKLEKEKLKSGGYDPSQPVTMLLKPPFKDVFQRLTSSEKTLLESQRNTIIAQKPTSLPTNQVTVNNHALPSTIKYPPSSRPAGFSYSTNTFRQQLQNNNRTYSPISRPPASNAPILHHHHRDAAGTPLSQISIPNRTPIIPTTNQISIPTPQFGNLAPASSQFPLPNFGPQPENIANSIFSQSQLRYAPQTVPQTVPSFGQIAPQAPNFGSELYGGPPTGNAVSENVFSNLNPFQFLSNARDSPVEQIARIAKNLLSHENQELFGNLLGAAKASSQSLTSNAVKSVPELGPSSPIELPATLISSSASKDNNKEIEKDTKLNLTQKDLENMINGATNDEEKRLLKLVAKEVTNASTPIPNTPEINLPTVIKTESELQSWINQNRPKNATKEVSTLKKVFNAQDLPYYGRYCGVFAENFNSSRNYEIDNITFWAGPKIVTGNNAKDFLPSKNGFYLKPVPIDIQTFIIKDVKVFNATIRHSIPHNASIAEAEDNSREKRDVFSHHYEENIPFKVRANFGNQKTIKSESMDGNKDLIDNSTASITTKNVDTTTNIPSKTTTSAAITTTTPKSLNEKDIVPLEWYAGFQPMLLTLPEDQVIKTTHWVSIYDHNRQEPVSFILIPNGNAFQIPSTVQLRPFVATGSYKLKSGPIHIKDTKTIEISEFSLQTQGVPVWFMIGKEVVPNGNGHIVPVFDKIKNDFDCMSLRDYHNETVILKLPGVLDIRDVFWFSIFSIPQSVSMSHIYLPYNDMHLPPDLDGRSSPICEWSPVH</sequence>